<protein>
    <submittedName>
        <fullName evidence="2">Monovalent cation/H(+) antiporter subunit G</fullName>
    </submittedName>
</protein>
<gene>
    <name evidence="2" type="ORF">FPZ52_10925</name>
</gene>
<name>A0A5B8J6X5_9RHOB</name>
<evidence type="ECO:0000256" key="1">
    <source>
        <dbReference type="SAM" id="Phobius"/>
    </source>
</evidence>
<keyword evidence="1" id="KW-1133">Transmembrane helix</keyword>
<keyword evidence="1" id="KW-0472">Membrane</keyword>
<dbReference type="InterPro" id="IPR005133">
    <property type="entry name" value="PhaG_MnhG_YufB"/>
</dbReference>
<keyword evidence="3" id="KW-1185">Reference proteome</keyword>
<sequence>MTDILVAIFVLSGGLFAFVAGLGIARLPNILNRMHSATKAGTLGAGLTLVGTAIYFGEAEVTVRVVAAILFLLLTAPIAAHMIGRATVRRMLQERKNRNEG</sequence>
<dbReference type="OrthoDB" id="4427992at2"/>
<dbReference type="PANTHER" id="PTHR34703:SF1">
    <property type="entry name" value="ANTIPORTER SUBUNIT MNHG2-RELATED"/>
    <property type="match status" value="1"/>
</dbReference>
<keyword evidence="1" id="KW-0812">Transmembrane</keyword>
<evidence type="ECO:0000313" key="3">
    <source>
        <dbReference type="Proteomes" id="UP000318483"/>
    </source>
</evidence>
<proteinExistence type="predicted"/>
<dbReference type="Pfam" id="PF03334">
    <property type="entry name" value="PhaG_MnhG_YufB"/>
    <property type="match status" value="1"/>
</dbReference>
<dbReference type="RefSeq" id="WP_146365455.1">
    <property type="nucleotide sequence ID" value="NZ_CP042261.1"/>
</dbReference>
<evidence type="ECO:0000313" key="2">
    <source>
        <dbReference type="EMBL" id="QDY70080.1"/>
    </source>
</evidence>
<dbReference type="GO" id="GO:0015385">
    <property type="term" value="F:sodium:proton antiporter activity"/>
    <property type="evidence" value="ECO:0007669"/>
    <property type="project" value="TreeGrafter"/>
</dbReference>
<accession>A0A5B8J6X5</accession>
<feature type="transmembrane region" description="Helical" evidence="1">
    <location>
        <begin position="6"/>
        <end position="25"/>
    </location>
</feature>
<dbReference type="Proteomes" id="UP000318483">
    <property type="component" value="Chromosome"/>
</dbReference>
<dbReference type="NCBIfam" id="TIGR01300">
    <property type="entry name" value="CPA3_mnhG_phaG"/>
    <property type="match status" value="1"/>
</dbReference>
<dbReference type="KEGG" id="lit:FPZ52_10925"/>
<dbReference type="NCBIfam" id="NF009314">
    <property type="entry name" value="PRK12674.1-2"/>
    <property type="match status" value="1"/>
</dbReference>
<reference evidence="2 3" key="1">
    <citation type="submission" date="2019-07" db="EMBL/GenBank/DDBJ databases">
        <title>Litoreibacter alkalisoli sp. nov., isolated from saline-alkaline soil.</title>
        <authorList>
            <person name="Wang S."/>
            <person name="Xu L."/>
            <person name="Xing Y.-T."/>
            <person name="Sun J.-Q."/>
        </authorList>
    </citation>
    <scope>NUCLEOTIDE SEQUENCE [LARGE SCALE GENOMIC DNA]</scope>
    <source>
        <strain evidence="2 3">LN3S51</strain>
    </source>
</reference>
<dbReference type="EMBL" id="CP042261">
    <property type="protein sequence ID" value="QDY70080.1"/>
    <property type="molecule type" value="Genomic_DNA"/>
</dbReference>
<feature type="transmembrane region" description="Helical" evidence="1">
    <location>
        <begin position="63"/>
        <end position="88"/>
    </location>
</feature>
<dbReference type="PANTHER" id="PTHR34703">
    <property type="entry name" value="ANTIPORTER SUBUNIT MNHG2-RELATED"/>
    <property type="match status" value="1"/>
</dbReference>
<organism evidence="2 3">
    <name type="scientific">Qingshengfaniella alkalisoli</name>
    <dbReference type="NCBI Taxonomy" id="2599296"/>
    <lineage>
        <taxon>Bacteria</taxon>
        <taxon>Pseudomonadati</taxon>
        <taxon>Pseudomonadota</taxon>
        <taxon>Alphaproteobacteria</taxon>
        <taxon>Rhodobacterales</taxon>
        <taxon>Paracoccaceae</taxon>
        <taxon>Qingshengfaniella</taxon>
    </lineage>
</organism>
<dbReference type="AlphaFoldDB" id="A0A5B8J6X5"/>
<feature type="transmembrane region" description="Helical" evidence="1">
    <location>
        <begin position="37"/>
        <end position="57"/>
    </location>
</feature>